<protein>
    <submittedName>
        <fullName evidence="1">Uncharacterized protein</fullName>
    </submittedName>
</protein>
<dbReference type="EMBL" id="BPVZ01000086">
    <property type="protein sequence ID" value="GKV30462.1"/>
    <property type="molecule type" value="Genomic_DNA"/>
</dbReference>
<comment type="caution">
    <text evidence="1">The sequence shown here is derived from an EMBL/GenBank/DDBJ whole genome shotgun (WGS) entry which is preliminary data.</text>
</comment>
<dbReference type="AlphaFoldDB" id="A0AAV5L0U1"/>
<sequence length="40" mass="4654">MQLHVQQVNPLFPPVKMIWDHSHFSNQNPITINRCELPSG</sequence>
<name>A0AAV5L0U1_9ROSI</name>
<gene>
    <name evidence="1" type="ORF">SLEP1_g39267</name>
</gene>
<proteinExistence type="predicted"/>
<dbReference type="Proteomes" id="UP001054252">
    <property type="component" value="Unassembled WGS sequence"/>
</dbReference>
<evidence type="ECO:0000313" key="1">
    <source>
        <dbReference type="EMBL" id="GKV30462.1"/>
    </source>
</evidence>
<evidence type="ECO:0000313" key="2">
    <source>
        <dbReference type="Proteomes" id="UP001054252"/>
    </source>
</evidence>
<keyword evidence="2" id="KW-1185">Reference proteome</keyword>
<reference evidence="1 2" key="1">
    <citation type="journal article" date="2021" name="Commun. Biol.">
        <title>The genome of Shorea leprosula (Dipterocarpaceae) highlights the ecological relevance of drought in aseasonal tropical rainforests.</title>
        <authorList>
            <person name="Ng K.K.S."/>
            <person name="Kobayashi M.J."/>
            <person name="Fawcett J.A."/>
            <person name="Hatakeyama M."/>
            <person name="Paape T."/>
            <person name="Ng C.H."/>
            <person name="Ang C.C."/>
            <person name="Tnah L.H."/>
            <person name="Lee C.T."/>
            <person name="Nishiyama T."/>
            <person name="Sese J."/>
            <person name="O'Brien M.J."/>
            <person name="Copetti D."/>
            <person name="Mohd Noor M.I."/>
            <person name="Ong R.C."/>
            <person name="Putra M."/>
            <person name="Sireger I.Z."/>
            <person name="Indrioko S."/>
            <person name="Kosugi Y."/>
            <person name="Izuno A."/>
            <person name="Isagi Y."/>
            <person name="Lee S.L."/>
            <person name="Shimizu K.K."/>
        </authorList>
    </citation>
    <scope>NUCLEOTIDE SEQUENCE [LARGE SCALE GENOMIC DNA]</scope>
    <source>
        <strain evidence="1">214</strain>
    </source>
</reference>
<organism evidence="1 2">
    <name type="scientific">Rubroshorea leprosula</name>
    <dbReference type="NCBI Taxonomy" id="152421"/>
    <lineage>
        <taxon>Eukaryota</taxon>
        <taxon>Viridiplantae</taxon>
        <taxon>Streptophyta</taxon>
        <taxon>Embryophyta</taxon>
        <taxon>Tracheophyta</taxon>
        <taxon>Spermatophyta</taxon>
        <taxon>Magnoliopsida</taxon>
        <taxon>eudicotyledons</taxon>
        <taxon>Gunneridae</taxon>
        <taxon>Pentapetalae</taxon>
        <taxon>rosids</taxon>
        <taxon>malvids</taxon>
        <taxon>Malvales</taxon>
        <taxon>Dipterocarpaceae</taxon>
        <taxon>Rubroshorea</taxon>
    </lineage>
</organism>
<accession>A0AAV5L0U1</accession>